<reference evidence="13 14" key="1">
    <citation type="submission" date="2017-09" db="EMBL/GenBank/DDBJ databases">
        <authorList>
            <person name="Lee N."/>
            <person name="Cho B.-K."/>
        </authorList>
    </citation>
    <scope>NUCLEOTIDE SEQUENCE [LARGE SCALE GENOMIC DNA]</scope>
    <source>
        <strain evidence="13 14">ATCC 27465</strain>
    </source>
</reference>
<dbReference type="GO" id="GO:0016746">
    <property type="term" value="F:acyltransferase activity"/>
    <property type="evidence" value="ECO:0007669"/>
    <property type="project" value="UniProtKB-KW"/>
</dbReference>
<dbReference type="SUPFAM" id="SSF52777">
    <property type="entry name" value="CoA-dependent acyltransferases"/>
    <property type="match status" value="2"/>
</dbReference>
<dbReference type="Gene3D" id="3.30.559.10">
    <property type="entry name" value="Chloramphenicol acetyltransferase-like domain"/>
    <property type="match status" value="1"/>
</dbReference>
<evidence type="ECO:0000256" key="11">
    <source>
        <dbReference type="ARBA" id="ARBA00033407"/>
    </source>
</evidence>
<dbReference type="InterPro" id="IPR023213">
    <property type="entry name" value="CAT-like_dom_sf"/>
</dbReference>
<evidence type="ECO:0000256" key="2">
    <source>
        <dbReference type="ARBA" id="ARBA00000625"/>
    </source>
</evidence>
<dbReference type="EC" id="2.3.1.282" evidence="5"/>
<gene>
    <name evidence="13" type="ORF">CP982_05710</name>
</gene>
<comment type="catalytic activity">
    <reaction evidence="1">
        <text>2 a mycocerosyl-[mycocerosic acid synthase] + a phthiocerol = a dimycocerosyl phthiocerol + 2 holo-[mycocerosic acid synthase].</text>
        <dbReference type="EC" id="2.3.1.282"/>
    </reaction>
</comment>
<comment type="catalytic activity">
    <reaction evidence="3">
        <text>2 a mycocerosyl-[mycocerosic acid synthase] + a phthiodiolone = a dimycocerosyl phthiodiolone + 2 holo-[mycocerosic acid synthase].</text>
        <dbReference type="EC" id="2.3.1.282"/>
    </reaction>
</comment>
<evidence type="ECO:0000259" key="12">
    <source>
        <dbReference type="Pfam" id="PF16911"/>
    </source>
</evidence>
<dbReference type="KEGG" id="sspb:CP982_05710"/>
<evidence type="ECO:0000256" key="3">
    <source>
        <dbReference type="ARBA" id="ARBA00001907"/>
    </source>
</evidence>
<keyword evidence="8" id="KW-0012">Acyltransferase</keyword>
<evidence type="ECO:0000256" key="6">
    <source>
        <dbReference type="ARBA" id="ARBA00013449"/>
    </source>
</evidence>
<evidence type="ECO:0000256" key="1">
    <source>
        <dbReference type="ARBA" id="ARBA00000026"/>
    </source>
</evidence>
<dbReference type="Gene3D" id="3.30.559.30">
    <property type="entry name" value="Nonribosomal peptide synthetase, condensation domain"/>
    <property type="match status" value="1"/>
</dbReference>
<evidence type="ECO:0000256" key="4">
    <source>
        <dbReference type="ARBA" id="ARBA00006558"/>
    </source>
</evidence>
<accession>A0A5P2WZQ6</accession>
<dbReference type="EMBL" id="CP023690">
    <property type="protein sequence ID" value="QEV58267.1"/>
    <property type="molecule type" value="Genomic_DNA"/>
</dbReference>
<dbReference type="Proteomes" id="UP000326505">
    <property type="component" value="Chromosome"/>
</dbReference>
<dbReference type="Pfam" id="PF16911">
    <property type="entry name" value="PapA_C"/>
    <property type="match status" value="1"/>
</dbReference>
<comment type="catalytic activity">
    <reaction evidence="2">
        <text>2 a mycocerosyl-[mycocerosic acid synthase] + a phenolphthiocerol = a dimycocerosyl phenolphthiocerol + 2 holo-[mycocerosic acid synthase].</text>
        <dbReference type="EC" id="2.3.1.282"/>
    </reaction>
</comment>
<dbReference type="OrthoDB" id="3318646at2"/>
<evidence type="ECO:0000256" key="7">
    <source>
        <dbReference type="ARBA" id="ARBA00022679"/>
    </source>
</evidence>
<evidence type="ECO:0000313" key="13">
    <source>
        <dbReference type="EMBL" id="QEV58267.1"/>
    </source>
</evidence>
<organism evidence="13 14">
    <name type="scientific">Streptomyces spectabilis</name>
    <dbReference type="NCBI Taxonomy" id="68270"/>
    <lineage>
        <taxon>Bacteria</taxon>
        <taxon>Bacillati</taxon>
        <taxon>Actinomycetota</taxon>
        <taxon>Actinomycetes</taxon>
        <taxon>Kitasatosporales</taxon>
        <taxon>Streptomycetaceae</taxon>
        <taxon>Streptomyces</taxon>
    </lineage>
</organism>
<protein>
    <recommendedName>
        <fullName evidence="6">Phthiocerol/phthiodiolone dimycocerosyl transferase</fullName>
        <ecNumber evidence="5">2.3.1.282</ecNumber>
    </recommendedName>
    <alternativeName>
        <fullName evidence="11">Acyltransferase PapA5</fullName>
    </alternativeName>
    <alternativeName>
        <fullName evidence="9">Phthiocerol/phthiodiolone O-acyltransferase</fullName>
    </alternativeName>
    <alternativeName>
        <fullName evidence="10">Polyketide synthase-associated protein A5</fullName>
    </alternativeName>
</protein>
<evidence type="ECO:0000313" key="14">
    <source>
        <dbReference type="Proteomes" id="UP000326505"/>
    </source>
</evidence>
<dbReference type="InterPro" id="IPR031641">
    <property type="entry name" value="PapA_C"/>
</dbReference>
<evidence type="ECO:0000256" key="10">
    <source>
        <dbReference type="ARBA" id="ARBA00032317"/>
    </source>
</evidence>
<evidence type="ECO:0000256" key="5">
    <source>
        <dbReference type="ARBA" id="ARBA00012866"/>
    </source>
</evidence>
<comment type="similarity">
    <text evidence="4">Belongs to the acyltransferase PapA5 family.</text>
</comment>
<name>A0A5P2WZQ6_STRST</name>
<keyword evidence="7" id="KW-0808">Transferase</keyword>
<proteinExistence type="inferred from homology"/>
<sequence length="438" mass="46043">MPPTQSCWAWREHAPDARDCGPGPAEGDMKYRLGRIDHGFVPRKLTVSYVAVCTGAVDIAGLRTAFGLLCGRYPMLRGTVETTGEECWLHIPDDGTSTATTEIIEGTVSDWLERGLTVLDPARGLAKLTIVAGGEETAVALQVSHTINDATLGLRLLEYFWHTAATLPVSAALSDPAPIHPRSLEHAYRARAMALPDLAGRAAGPVRSTAVADTGGNAVFAPEPAQRILLSPGETAALLAHARAAGTTLHALLAAAITRAERATLASAGAEELPMIMFHLADLRPHLQPVARPDEVTNALGFAPTVTVCGPGADLEVLAKEVKTQLVAGIEGGTALAVMLTAASAAAQGRARTSVGNFITNWGTVPELTVPTGIEIVDFRGFATSEAVTWVGYFVSTFAGRCSIELASSPRYHRPAQIAQLRELIATGLAELIHPTAP</sequence>
<evidence type="ECO:0000256" key="9">
    <source>
        <dbReference type="ARBA" id="ARBA00030465"/>
    </source>
</evidence>
<dbReference type="AlphaFoldDB" id="A0A5P2WZQ6"/>
<feature type="domain" description="Phthiocerol/phthiodiolone dimycocerosyl transferase C-terminal" evidence="12">
    <location>
        <begin position="225"/>
        <end position="406"/>
    </location>
</feature>
<evidence type="ECO:0000256" key="8">
    <source>
        <dbReference type="ARBA" id="ARBA00023315"/>
    </source>
</evidence>